<dbReference type="HOGENOM" id="CLU_028984_0_0_1"/>
<dbReference type="InterPro" id="IPR016197">
    <property type="entry name" value="Chromo-like_dom_sf"/>
</dbReference>
<reference evidence="3" key="1">
    <citation type="journal article" date="2014" name="Proc. Natl. Acad. Sci. U.S.A.">
        <title>Extensive sampling of basidiomycete genomes demonstrates inadequacy of the white-rot/brown-rot paradigm for wood decay fungi.</title>
        <authorList>
            <person name="Riley R."/>
            <person name="Salamov A.A."/>
            <person name="Brown D.W."/>
            <person name="Nagy L.G."/>
            <person name="Floudas D."/>
            <person name="Held B.W."/>
            <person name="Levasseur A."/>
            <person name="Lombard V."/>
            <person name="Morin E."/>
            <person name="Otillar R."/>
            <person name="Lindquist E.A."/>
            <person name="Sun H."/>
            <person name="LaButti K.M."/>
            <person name="Schmutz J."/>
            <person name="Jabbour D."/>
            <person name="Luo H."/>
            <person name="Baker S.E."/>
            <person name="Pisabarro A.G."/>
            <person name="Walton J.D."/>
            <person name="Blanchette R.A."/>
            <person name="Henrissat B."/>
            <person name="Martin F."/>
            <person name="Cullen D."/>
            <person name="Hibbett D.S."/>
            <person name="Grigoriev I.V."/>
        </authorList>
    </citation>
    <scope>NUCLEOTIDE SEQUENCE [LARGE SCALE GENOMIC DNA]</scope>
    <source>
        <strain evidence="3">FD-172 SS1</strain>
    </source>
</reference>
<dbReference type="AlphaFoldDB" id="A0A067MH99"/>
<evidence type="ECO:0000259" key="1">
    <source>
        <dbReference type="Pfam" id="PF18723"/>
    </source>
</evidence>
<name>A0A067MH99_BOTB1</name>
<dbReference type="OrthoDB" id="433924at2759"/>
<sequence>MTHTSKSQTSSIILSHRKLTPTSHLDTFYNFVAERHRAFKRRVAGGPPPWSTDKGVAGRKFCNVFRIYDRVTQVLLHEVIEAGPQEHAEVCFRVILFRLFNRPDTWKLLNKELGPLSWKTFNIQDYTDVLSERESLYTGAYILPPPMKLGRPRGFENSLRLVQLMMELNLPGELAKCGSMREAVDLVKAFPSMGDFLAYQLVLDLNMTPHLSFTENEFAVCGPGSKSCLESIFGDHVRGIEEDAVRWLVATQREHWARLGITDPPSMYEEGGLSMVDVEHALCECAKYIRESSGRSKALWKPNTRPITWDLPKKWVGAVPPPLPVIVSGDMMDEGEYEVSHIISRRAADGKYRVRWIGWGPEWDDWLSLTELDCASQCVKAWTRCQAWQKRVEEGVQKAANET</sequence>
<proteinExistence type="predicted"/>
<dbReference type="Proteomes" id="UP000027195">
    <property type="component" value="Unassembled WGS sequence"/>
</dbReference>
<dbReference type="CDD" id="cd00024">
    <property type="entry name" value="CD_CSD"/>
    <property type="match status" value="1"/>
</dbReference>
<dbReference type="Gene3D" id="2.40.50.40">
    <property type="match status" value="1"/>
</dbReference>
<keyword evidence="3" id="KW-1185">Reference proteome</keyword>
<feature type="domain" description="5-hmdU DNA kinase helical" evidence="1">
    <location>
        <begin position="23"/>
        <end position="294"/>
    </location>
</feature>
<organism evidence="2 3">
    <name type="scientific">Botryobasidium botryosum (strain FD-172 SS1)</name>
    <dbReference type="NCBI Taxonomy" id="930990"/>
    <lineage>
        <taxon>Eukaryota</taxon>
        <taxon>Fungi</taxon>
        <taxon>Dikarya</taxon>
        <taxon>Basidiomycota</taxon>
        <taxon>Agaricomycotina</taxon>
        <taxon>Agaricomycetes</taxon>
        <taxon>Cantharellales</taxon>
        <taxon>Botryobasidiaceae</taxon>
        <taxon>Botryobasidium</taxon>
    </lineage>
</organism>
<dbReference type="STRING" id="930990.A0A067MH99"/>
<dbReference type="EMBL" id="KL198063">
    <property type="protein sequence ID" value="KDQ10921.1"/>
    <property type="molecule type" value="Genomic_DNA"/>
</dbReference>
<accession>A0A067MH99</accession>
<dbReference type="InParanoid" id="A0A067MH99"/>
<evidence type="ECO:0000313" key="3">
    <source>
        <dbReference type="Proteomes" id="UP000027195"/>
    </source>
</evidence>
<protein>
    <recommendedName>
        <fullName evidence="1">5-hmdU DNA kinase helical domain-containing protein</fullName>
    </recommendedName>
</protein>
<dbReference type="Pfam" id="PF18723">
    <property type="entry name" value="HMUDK_hel"/>
    <property type="match status" value="1"/>
</dbReference>
<dbReference type="SUPFAM" id="SSF54160">
    <property type="entry name" value="Chromo domain-like"/>
    <property type="match status" value="1"/>
</dbReference>
<gene>
    <name evidence="2" type="ORF">BOTBODRAFT_136418</name>
</gene>
<dbReference type="InterPro" id="IPR040684">
    <property type="entry name" value="HMUDK_hel"/>
</dbReference>
<evidence type="ECO:0000313" key="2">
    <source>
        <dbReference type="EMBL" id="KDQ10921.1"/>
    </source>
</evidence>